<comment type="caution">
    <text evidence="2">The sequence shown here is derived from an EMBL/GenBank/DDBJ whole genome shotgun (WGS) entry which is preliminary data.</text>
</comment>
<evidence type="ECO:0000256" key="1">
    <source>
        <dbReference type="SAM" id="MobiDB-lite"/>
    </source>
</evidence>
<proteinExistence type="predicted"/>
<reference evidence="2 3" key="1">
    <citation type="submission" date="2024-10" db="EMBL/GenBank/DDBJ databases">
        <title>Updated reference genomes for cyclostephanoid diatoms.</title>
        <authorList>
            <person name="Roberts W.R."/>
            <person name="Alverson A.J."/>
        </authorList>
    </citation>
    <scope>NUCLEOTIDE SEQUENCE [LARGE SCALE GENOMIC DNA]</scope>
    <source>
        <strain evidence="2 3">AJA276-08</strain>
    </source>
</reference>
<dbReference type="Proteomes" id="UP001530315">
    <property type="component" value="Unassembled WGS sequence"/>
</dbReference>
<gene>
    <name evidence="2" type="ORF">ACHAW5_002848</name>
</gene>
<accession>A0ABD3PZJ3</accession>
<name>A0ABD3PZJ3_9STRA</name>
<dbReference type="AlphaFoldDB" id="A0ABD3PZJ3"/>
<dbReference type="EMBL" id="JALLAZ020000508">
    <property type="protein sequence ID" value="KAL3793568.1"/>
    <property type="molecule type" value="Genomic_DNA"/>
</dbReference>
<protein>
    <submittedName>
        <fullName evidence="2">Uncharacterized protein</fullName>
    </submittedName>
</protein>
<sequence>MKSTFNDTMTSASTTSTKRALKDVNGTNEDAVVAGAACTSKKPKVTTAAGARAQDVQTIEAIIGDIKDPTIKAALESIVKAPTKGTAGTPTVALKKRDDATLDKLTDGTVRTIQKLINDKLKWKGSYKHLKGGDTKGGRVEVICNEPEVFERIFEGALIKKGKDGKLSCSLKSEEDIDKCNLKFKGKSYRYNSSYLCAPYTASLKDNSLTFSFKFSIR</sequence>
<evidence type="ECO:0000313" key="2">
    <source>
        <dbReference type="EMBL" id="KAL3793568.1"/>
    </source>
</evidence>
<keyword evidence="3" id="KW-1185">Reference proteome</keyword>
<evidence type="ECO:0000313" key="3">
    <source>
        <dbReference type="Proteomes" id="UP001530315"/>
    </source>
</evidence>
<feature type="region of interest" description="Disordered" evidence="1">
    <location>
        <begin position="1"/>
        <end position="22"/>
    </location>
</feature>
<feature type="compositionally biased region" description="Polar residues" evidence="1">
    <location>
        <begin position="1"/>
        <end position="18"/>
    </location>
</feature>
<organism evidence="2 3">
    <name type="scientific">Stephanodiscus triporus</name>
    <dbReference type="NCBI Taxonomy" id="2934178"/>
    <lineage>
        <taxon>Eukaryota</taxon>
        <taxon>Sar</taxon>
        <taxon>Stramenopiles</taxon>
        <taxon>Ochrophyta</taxon>
        <taxon>Bacillariophyta</taxon>
        <taxon>Coscinodiscophyceae</taxon>
        <taxon>Thalassiosirophycidae</taxon>
        <taxon>Stephanodiscales</taxon>
        <taxon>Stephanodiscaceae</taxon>
        <taxon>Stephanodiscus</taxon>
    </lineage>
</organism>